<comment type="cofactor">
    <cofactor evidence="6">
        <name>Mg(2+)</name>
        <dbReference type="ChEBI" id="CHEBI:18420"/>
    </cofactor>
</comment>
<keyword evidence="5 6" id="KW-0460">Magnesium</keyword>
<dbReference type="SUPFAM" id="SSF88723">
    <property type="entry name" value="PIN domain-like"/>
    <property type="match status" value="1"/>
</dbReference>
<feature type="binding site" evidence="6">
    <location>
        <position position="91"/>
    </location>
    <ligand>
        <name>Mg(2+)</name>
        <dbReference type="ChEBI" id="CHEBI:18420"/>
    </ligand>
</feature>
<dbReference type="GO" id="GO:0004540">
    <property type="term" value="F:RNA nuclease activity"/>
    <property type="evidence" value="ECO:0007669"/>
    <property type="project" value="InterPro"/>
</dbReference>
<dbReference type="OrthoDB" id="4750219at2"/>
<sequence length="131" mass="13981">MLYLDTSALVKLVRIEQESAALEQWLQERTAAPWVASALVEVELPRAVRIADPASLINVPGVLATVDLLEIDATVRTNAAAITPPTVRSLDSIHLATALELAADLEALVTYDKRLGEAARSAGLDWVAPTA</sequence>
<evidence type="ECO:0000256" key="1">
    <source>
        <dbReference type="ARBA" id="ARBA00022649"/>
    </source>
</evidence>
<evidence type="ECO:0000313" key="9">
    <source>
        <dbReference type="Proteomes" id="UP000236723"/>
    </source>
</evidence>
<comment type="similarity">
    <text evidence="6">Belongs to the PINc/VapC protein family.</text>
</comment>
<keyword evidence="6" id="KW-0800">Toxin</keyword>
<name>A0A1H6DN46_9ACTN</name>
<evidence type="ECO:0000256" key="5">
    <source>
        <dbReference type="ARBA" id="ARBA00022842"/>
    </source>
</evidence>
<feature type="domain" description="PIN" evidence="7">
    <location>
        <begin position="3"/>
        <end position="119"/>
    </location>
</feature>
<keyword evidence="1 6" id="KW-1277">Toxin-antitoxin system</keyword>
<dbReference type="InterPro" id="IPR022907">
    <property type="entry name" value="VapC_family"/>
</dbReference>
<dbReference type="Gene3D" id="3.40.50.1010">
    <property type="entry name" value="5'-nuclease"/>
    <property type="match status" value="1"/>
</dbReference>
<dbReference type="InterPro" id="IPR002716">
    <property type="entry name" value="PIN_dom"/>
</dbReference>
<dbReference type="GO" id="GO:0016787">
    <property type="term" value="F:hydrolase activity"/>
    <property type="evidence" value="ECO:0007669"/>
    <property type="project" value="UniProtKB-KW"/>
</dbReference>
<dbReference type="GO" id="GO:0000287">
    <property type="term" value="F:magnesium ion binding"/>
    <property type="evidence" value="ECO:0007669"/>
    <property type="project" value="UniProtKB-UniRule"/>
</dbReference>
<reference evidence="9" key="1">
    <citation type="submission" date="2016-10" db="EMBL/GenBank/DDBJ databases">
        <authorList>
            <person name="Varghese N."/>
            <person name="Submissions S."/>
        </authorList>
    </citation>
    <scope>NUCLEOTIDE SEQUENCE [LARGE SCALE GENOMIC DNA]</scope>
    <source>
        <strain evidence="9">DSM 43163</strain>
    </source>
</reference>
<keyword evidence="2 6" id="KW-0540">Nuclease</keyword>
<accession>A0A1H6DN46</accession>
<keyword evidence="4 6" id="KW-0378">Hydrolase</keyword>
<evidence type="ECO:0000256" key="6">
    <source>
        <dbReference type="HAMAP-Rule" id="MF_00265"/>
    </source>
</evidence>
<evidence type="ECO:0000313" key="8">
    <source>
        <dbReference type="EMBL" id="SEG86015.1"/>
    </source>
</evidence>
<evidence type="ECO:0000256" key="4">
    <source>
        <dbReference type="ARBA" id="ARBA00022801"/>
    </source>
</evidence>
<keyword evidence="3 6" id="KW-0479">Metal-binding</keyword>
<dbReference type="Pfam" id="PF01850">
    <property type="entry name" value="PIN"/>
    <property type="match status" value="1"/>
</dbReference>
<dbReference type="CDD" id="cd09874">
    <property type="entry name" value="PIN_MT3492-like"/>
    <property type="match status" value="1"/>
</dbReference>
<dbReference type="Proteomes" id="UP000236723">
    <property type="component" value="Unassembled WGS sequence"/>
</dbReference>
<evidence type="ECO:0000256" key="2">
    <source>
        <dbReference type="ARBA" id="ARBA00022722"/>
    </source>
</evidence>
<evidence type="ECO:0000259" key="7">
    <source>
        <dbReference type="Pfam" id="PF01850"/>
    </source>
</evidence>
<gene>
    <name evidence="6" type="primary">vapC</name>
    <name evidence="8" type="ORF">SAMN04489712_118131</name>
</gene>
<dbReference type="RefSeq" id="WP_103942690.1">
    <property type="nucleotide sequence ID" value="NZ_FNVO01000018.1"/>
</dbReference>
<organism evidence="8 9">
    <name type="scientific">Thermomonospora echinospora</name>
    <dbReference type="NCBI Taxonomy" id="1992"/>
    <lineage>
        <taxon>Bacteria</taxon>
        <taxon>Bacillati</taxon>
        <taxon>Actinomycetota</taxon>
        <taxon>Actinomycetes</taxon>
        <taxon>Streptosporangiales</taxon>
        <taxon>Thermomonosporaceae</taxon>
        <taxon>Thermomonospora</taxon>
    </lineage>
</organism>
<protein>
    <recommendedName>
        <fullName evidence="6">Ribonuclease VapC</fullName>
        <shortName evidence="6">RNase VapC</shortName>
        <ecNumber evidence="6">3.1.-.-</ecNumber>
    </recommendedName>
    <alternativeName>
        <fullName evidence="6">Toxin VapC</fullName>
    </alternativeName>
</protein>
<feature type="binding site" evidence="6">
    <location>
        <position position="5"/>
    </location>
    <ligand>
        <name>Mg(2+)</name>
        <dbReference type="ChEBI" id="CHEBI:18420"/>
    </ligand>
</feature>
<dbReference type="HAMAP" id="MF_00265">
    <property type="entry name" value="VapC_Nob1"/>
    <property type="match status" value="1"/>
</dbReference>
<dbReference type="EC" id="3.1.-.-" evidence="6"/>
<proteinExistence type="inferred from homology"/>
<dbReference type="GO" id="GO:0090729">
    <property type="term" value="F:toxin activity"/>
    <property type="evidence" value="ECO:0007669"/>
    <property type="project" value="UniProtKB-KW"/>
</dbReference>
<keyword evidence="9" id="KW-1185">Reference proteome</keyword>
<comment type="function">
    <text evidence="6">Toxic component of a toxin-antitoxin (TA) system. An RNase.</text>
</comment>
<dbReference type="EMBL" id="FNVO01000018">
    <property type="protein sequence ID" value="SEG86015.1"/>
    <property type="molecule type" value="Genomic_DNA"/>
</dbReference>
<evidence type="ECO:0000256" key="3">
    <source>
        <dbReference type="ARBA" id="ARBA00022723"/>
    </source>
</evidence>
<dbReference type="InterPro" id="IPR029060">
    <property type="entry name" value="PIN-like_dom_sf"/>
</dbReference>
<dbReference type="AlphaFoldDB" id="A0A1H6DN46"/>